<name>A0A1A9LFQ5_9FLAO</name>
<dbReference type="InterPro" id="IPR052574">
    <property type="entry name" value="CDIRP"/>
</dbReference>
<evidence type="ECO:0000313" key="6">
    <source>
        <dbReference type="EMBL" id="OAD91754.1"/>
    </source>
</evidence>
<evidence type="ECO:0000313" key="7">
    <source>
        <dbReference type="Proteomes" id="UP000077552"/>
    </source>
</evidence>
<dbReference type="InterPro" id="IPR032675">
    <property type="entry name" value="LRR_dom_sf"/>
</dbReference>
<dbReference type="EMBL" id="LXIE01000010">
    <property type="protein sequence ID" value="OAD91754.1"/>
    <property type="molecule type" value="Genomic_DNA"/>
</dbReference>
<sequence>MKTLLLILFLCTCTISFAQITNIPDQNFERALIDLGIDSDGIVNGQVLTTDINSIIALDVRYENIHNLTGIEDFAALENLDVRGNSLTSLNTSSNTNLKNLICHANPLTSINISGNILLESLDIQVLHQLDNIDLSNNINLETLEMGDCWIDTIDLSNSVNLKTLIADGAFISEIDLSQNLLLEYLNLTGVDISSLDVSNNILLKELYFGNFDGYIGPLFTTLDLSNNVNLEIVYGTNLFFLETVDARNGNNEILTVTLPCLFEGIPCELTELHCVKVDDEVAATNHEAPYDNWRIDADFVYSEDCTLGVSSQEDSAFSIHPNPAKNELFLSSQNPSENLKIKIFNIEGKLLSSQTLALEKQTSIDVSNLSSGMYFLNIEDENGNTAVKKFIKE</sequence>
<dbReference type="InterPro" id="IPR026444">
    <property type="entry name" value="Secre_tail"/>
</dbReference>
<dbReference type="RefSeq" id="WP_068761387.1">
    <property type="nucleotide sequence ID" value="NZ_LXIE01000010.1"/>
</dbReference>
<feature type="domain" description="Secretion system C-terminal sorting" evidence="5">
    <location>
        <begin position="320"/>
        <end position="392"/>
    </location>
</feature>
<dbReference type="Pfam" id="PF18962">
    <property type="entry name" value="Por_Secre_tail"/>
    <property type="match status" value="1"/>
</dbReference>
<feature type="signal peptide" evidence="4">
    <location>
        <begin position="1"/>
        <end position="18"/>
    </location>
</feature>
<evidence type="ECO:0000256" key="1">
    <source>
        <dbReference type="ARBA" id="ARBA00022614"/>
    </source>
</evidence>
<dbReference type="Proteomes" id="UP000077552">
    <property type="component" value="Unassembled WGS sequence"/>
</dbReference>
<dbReference type="STRING" id="1385699.A7A78_10885"/>
<evidence type="ECO:0000256" key="3">
    <source>
        <dbReference type="ARBA" id="ARBA00022737"/>
    </source>
</evidence>
<dbReference type="PANTHER" id="PTHR47566:SF1">
    <property type="entry name" value="PROTEIN NUD1"/>
    <property type="match status" value="1"/>
</dbReference>
<organism evidence="6 7">
    <name type="scientific">Aequorivita soesokkakensis</name>
    <dbReference type="NCBI Taxonomy" id="1385699"/>
    <lineage>
        <taxon>Bacteria</taxon>
        <taxon>Pseudomonadati</taxon>
        <taxon>Bacteroidota</taxon>
        <taxon>Flavobacteriia</taxon>
        <taxon>Flavobacteriales</taxon>
        <taxon>Flavobacteriaceae</taxon>
        <taxon>Aequorivita</taxon>
    </lineage>
</organism>
<accession>A0A1A9LFQ5</accession>
<proteinExistence type="predicted"/>
<keyword evidence="7" id="KW-1185">Reference proteome</keyword>
<dbReference type="PANTHER" id="PTHR47566">
    <property type="match status" value="1"/>
</dbReference>
<keyword evidence="3" id="KW-0677">Repeat</keyword>
<gene>
    <name evidence="6" type="ORF">A7A78_10885</name>
</gene>
<evidence type="ECO:0000256" key="2">
    <source>
        <dbReference type="ARBA" id="ARBA00022729"/>
    </source>
</evidence>
<comment type="caution">
    <text evidence="6">The sequence shown here is derived from an EMBL/GenBank/DDBJ whole genome shotgun (WGS) entry which is preliminary data.</text>
</comment>
<keyword evidence="1" id="KW-0433">Leucine-rich repeat</keyword>
<dbReference type="GO" id="GO:0035591">
    <property type="term" value="F:signaling adaptor activity"/>
    <property type="evidence" value="ECO:0007669"/>
    <property type="project" value="TreeGrafter"/>
</dbReference>
<feature type="chain" id="PRO_5008392217" description="Secretion system C-terminal sorting domain-containing protein" evidence="4">
    <location>
        <begin position="19"/>
        <end position="394"/>
    </location>
</feature>
<protein>
    <recommendedName>
        <fullName evidence="5">Secretion system C-terminal sorting domain-containing protein</fullName>
    </recommendedName>
</protein>
<dbReference type="Gene3D" id="3.80.10.10">
    <property type="entry name" value="Ribonuclease Inhibitor"/>
    <property type="match status" value="1"/>
</dbReference>
<evidence type="ECO:0000259" key="5">
    <source>
        <dbReference type="Pfam" id="PF18962"/>
    </source>
</evidence>
<evidence type="ECO:0000256" key="4">
    <source>
        <dbReference type="SAM" id="SignalP"/>
    </source>
</evidence>
<dbReference type="NCBIfam" id="TIGR04183">
    <property type="entry name" value="Por_Secre_tail"/>
    <property type="match status" value="1"/>
</dbReference>
<reference evidence="6 7" key="1">
    <citation type="submission" date="2016-05" db="EMBL/GenBank/DDBJ databases">
        <title>Genome sequencing of Vitellibacter soesokkakensis RSSK-12.</title>
        <authorList>
            <person name="Thevarajoo S."/>
            <person name="Selvaratnam C."/>
            <person name="Goh K.M."/>
            <person name="Chan K.-G."/>
            <person name="Chong C.S."/>
        </authorList>
    </citation>
    <scope>NUCLEOTIDE SEQUENCE [LARGE SCALE GENOMIC DNA]</scope>
    <source>
        <strain evidence="6 7">RSSK-12</strain>
    </source>
</reference>
<dbReference type="SUPFAM" id="SSF52058">
    <property type="entry name" value="L domain-like"/>
    <property type="match status" value="1"/>
</dbReference>
<keyword evidence="2 4" id="KW-0732">Signal</keyword>
<dbReference type="AlphaFoldDB" id="A0A1A9LFQ5"/>